<protein>
    <submittedName>
        <fullName evidence="7">Rho guanine nucleotide exchange factor</fullName>
    </submittedName>
</protein>
<dbReference type="Proteomes" id="UP001437256">
    <property type="component" value="Unassembled WGS sequence"/>
</dbReference>
<organism evidence="7 8">
    <name type="scientific">Marasmius tenuissimus</name>
    <dbReference type="NCBI Taxonomy" id="585030"/>
    <lineage>
        <taxon>Eukaryota</taxon>
        <taxon>Fungi</taxon>
        <taxon>Dikarya</taxon>
        <taxon>Basidiomycota</taxon>
        <taxon>Agaricomycotina</taxon>
        <taxon>Agaricomycetes</taxon>
        <taxon>Agaricomycetidae</taxon>
        <taxon>Agaricales</taxon>
        <taxon>Marasmiineae</taxon>
        <taxon>Marasmiaceae</taxon>
        <taxon>Marasmius</taxon>
    </lineage>
</organism>
<dbReference type="InterPro" id="IPR051681">
    <property type="entry name" value="Ser/Thr_Kinases-Pseudokinases"/>
</dbReference>
<evidence type="ECO:0000256" key="2">
    <source>
        <dbReference type="ARBA" id="ARBA00022741"/>
    </source>
</evidence>
<dbReference type="PANTHER" id="PTHR44329:SF288">
    <property type="entry name" value="MITOGEN-ACTIVATED PROTEIN KINASE KINASE KINASE 20"/>
    <property type="match status" value="1"/>
</dbReference>
<dbReference type="InterPro" id="IPR000719">
    <property type="entry name" value="Prot_kinase_dom"/>
</dbReference>
<proteinExistence type="predicted"/>
<evidence type="ECO:0000256" key="1">
    <source>
        <dbReference type="ARBA" id="ARBA00022679"/>
    </source>
</evidence>
<dbReference type="InterPro" id="IPR001245">
    <property type="entry name" value="Ser-Thr/Tyr_kinase_cat_dom"/>
</dbReference>
<keyword evidence="4" id="KW-0067">ATP-binding</keyword>
<evidence type="ECO:0000256" key="4">
    <source>
        <dbReference type="ARBA" id="ARBA00022840"/>
    </source>
</evidence>
<dbReference type="Gene3D" id="1.10.510.10">
    <property type="entry name" value="Transferase(Phosphotransferase) domain 1"/>
    <property type="match status" value="1"/>
</dbReference>
<keyword evidence="2" id="KW-0547">Nucleotide-binding</keyword>
<evidence type="ECO:0000259" key="6">
    <source>
        <dbReference type="PROSITE" id="PS50011"/>
    </source>
</evidence>
<dbReference type="PROSITE" id="PS50011">
    <property type="entry name" value="PROTEIN_KINASE_DOM"/>
    <property type="match status" value="1"/>
</dbReference>
<feature type="compositionally biased region" description="Polar residues" evidence="5">
    <location>
        <begin position="475"/>
        <end position="488"/>
    </location>
</feature>
<dbReference type="PANTHER" id="PTHR44329">
    <property type="entry name" value="SERINE/THREONINE-PROTEIN KINASE TNNI3K-RELATED"/>
    <property type="match status" value="1"/>
</dbReference>
<feature type="domain" description="Protein kinase" evidence="6">
    <location>
        <begin position="83"/>
        <end position="365"/>
    </location>
</feature>
<sequence length="569" mass="63467">MMDRLEDAQQMVQDILTDEHKYRKILEARGDDAQSCLDLLQVLTERSNIQTTQFQSPTIKMMLRLSQQSGLCPKCFVVKNVKKLGKFPVASGGFGDVWKGENGKQMVCLKVVKIYQDSDVEKLIKEFIGEAIVWKQLKHPNLLPFMGMYYLDDARELLALVSPWMEKGNLTQYLKEVRGKDDVDYLSLAYYIAAGLEYLHGKEIAHGDLKGPNILIDAYGSPRIGDFGMSRVAASHTLKLLPSIDRGSLGTTRWLAPELMFADLPRPSTRGDIYAYGCVCYESEPAKIFSGQRPFHKLHERAVMIAVMKKERPGCEEDITEFTKDLSKPVWEILEACWQYNEGHRPPVAHVLSLFGGLNDPKPAVTQSPFELHAGSSASDHIQTQLEVEYPPIDTSVLGRLLSDRSSTPYVNDPRSTKVIRVSLPSQHSSLTYPQIQSDHEAADGNIAQASPLSPSPLTSHDPCLEEPTEERSSVAESSETPVHNSVAQDLEYGMPVDKPVNIDNELDSTTTENDPIAGGQALQAIQEEAVAPQQIYDVLQDRQKCQEVLEASGEEAQRWLDLLSAVRN</sequence>
<name>A0ABR2ZQT4_9AGAR</name>
<dbReference type="SMART" id="SM00220">
    <property type="entry name" value="S_TKc"/>
    <property type="match status" value="1"/>
</dbReference>
<feature type="region of interest" description="Disordered" evidence="5">
    <location>
        <begin position="447"/>
        <end position="517"/>
    </location>
</feature>
<accession>A0ABR2ZQT4</accession>
<dbReference type="SUPFAM" id="SSF56112">
    <property type="entry name" value="Protein kinase-like (PK-like)"/>
    <property type="match status" value="1"/>
</dbReference>
<evidence type="ECO:0000313" key="7">
    <source>
        <dbReference type="EMBL" id="KAL0064041.1"/>
    </source>
</evidence>
<keyword evidence="8" id="KW-1185">Reference proteome</keyword>
<gene>
    <name evidence="7" type="primary">TUS1_8</name>
    <name evidence="7" type="ORF">AAF712_009007</name>
</gene>
<feature type="compositionally biased region" description="Polar residues" evidence="5">
    <location>
        <begin position="448"/>
        <end position="459"/>
    </location>
</feature>
<evidence type="ECO:0000256" key="5">
    <source>
        <dbReference type="SAM" id="MobiDB-lite"/>
    </source>
</evidence>
<reference evidence="7 8" key="1">
    <citation type="submission" date="2024-05" db="EMBL/GenBank/DDBJ databases">
        <title>A draft genome resource for the thread blight pathogen Marasmius tenuissimus strain MS-2.</title>
        <authorList>
            <person name="Yulfo-Soto G.E."/>
            <person name="Baruah I.K."/>
            <person name="Amoako-Attah I."/>
            <person name="Bukari Y."/>
            <person name="Meinhardt L.W."/>
            <person name="Bailey B.A."/>
            <person name="Cohen S.P."/>
        </authorList>
    </citation>
    <scope>NUCLEOTIDE SEQUENCE [LARGE SCALE GENOMIC DNA]</scope>
    <source>
        <strain evidence="7 8">MS-2</strain>
    </source>
</reference>
<evidence type="ECO:0000313" key="8">
    <source>
        <dbReference type="Proteomes" id="UP001437256"/>
    </source>
</evidence>
<comment type="caution">
    <text evidence="7">The sequence shown here is derived from an EMBL/GenBank/DDBJ whole genome shotgun (WGS) entry which is preliminary data.</text>
</comment>
<dbReference type="PROSITE" id="PS00108">
    <property type="entry name" value="PROTEIN_KINASE_ST"/>
    <property type="match status" value="1"/>
</dbReference>
<keyword evidence="1" id="KW-0808">Transferase</keyword>
<dbReference type="EMBL" id="JBBXMP010000068">
    <property type="protein sequence ID" value="KAL0064041.1"/>
    <property type="molecule type" value="Genomic_DNA"/>
</dbReference>
<keyword evidence="3" id="KW-0418">Kinase</keyword>
<dbReference type="InterPro" id="IPR011009">
    <property type="entry name" value="Kinase-like_dom_sf"/>
</dbReference>
<dbReference type="InterPro" id="IPR008271">
    <property type="entry name" value="Ser/Thr_kinase_AS"/>
</dbReference>
<dbReference type="Pfam" id="PF07714">
    <property type="entry name" value="PK_Tyr_Ser-Thr"/>
    <property type="match status" value="1"/>
</dbReference>
<evidence type="ECO:0000256" key="3">
    <source>
        <dbReference type="ARBA" id="ARBA00022777"/>
    </source>
</evidence>